<evidence type="ECO:0000259" key="2">
    <source>
        <dbReference type="Pfam" id="PF00892"/>
    </source>
</evidence>
<feature type="transmembrane region" description="Helical" evidence="1">
    <location>
        <begin position="44"/>
        <end position="66"/>
    </location>
</feature>
<evidence type="ECO:0000313" key="4">
    <source>
        <dbReference type="Proteomes" id="UP000029392"/>
    </source>
</evidence>
<dbReference type="PATRIC" id="fig|1384054.3.peg.2415"/>
<proteinExistence type="predicted"/>
<name>A0A091AVF8_9GAMM</name>
<dbReference type="AlphaFoldDB" id="A0A091AVF8"/>
<feature type="transmembrane region" description="Helical" evidence="1">
    <location>
        <begin position="98"/>
        <end position="118"/>
    </location>
</feature>
<keyword evidence="4" id="KW-1185">Reference proteome</keyword>
<dbReference type="Pfam" id="PF00892">
    <property type="entry name" value="EamA"/>
    <property type="match status" value="2"/>
</dbReference>
<organism evidence="3 4">
    <name type="scientific">Arenimonas malthae CC-JY-1</name>
    <dbReference type="NCBI Taxonomy" id="1384054"/>
    <lineage>
        <taxon>Bacteria</taxon>
        <taxon>Pseudomonadati</taxon>
        <taxon>Pseudomonadota</taxon>
        <taxon>Gammaproteobacteria</taxon>
        <taxon>Lysobacterales</taxon>
        <taxon>Lysobacteraceae</taxon>
        <taxon>Arenimonas</taxon>
    </lineage>
</organism>
<dbReference type="eggNOG" id="COG0697">
    <property type="taxonomic scope" value="Bacteria"/>
</dbReference>
<dbReference type="InterPro" id="IPR037185">
    <property type="entry name" value="EmrE-like"/>
</dbReference>
<feature type="transmembrane region" description="Helical" evidence="1">
    <location>
        <begin position="151"/>
        <end position="170"/>
    </location>
</feature>
<feature type="transmembrane region" description="Helical" evidence="1">
    <location>
        <begin position="127"/>
        <end position="145"/>
    </location>
</feature>
<dbReference type="Gene3D" id="1.10.3730.20">
    <property type="match status" value="1"/>
</dbReference>
<sequence>MTRNPSNLRGIVAMLLAVGLFSLMDGGLKHLASHYPPMQVAAIRGWSALPLVLLWVWATGAVATLWRVRWGLHLLRAGLSIAMLSCFAYALARMPMTGAYTLFFVAPLLITALSVPLLREKVGPRRWTAIAVGLLGVLVVMRPTGEGVFTWAGLAVLVAATGYALSAIMVRVLHRTDSSQSMVFWMISMTALGAGALALPGWVPLRADDAWVIAGVGLTGFLGQVAITEAFRLGEASIVAPFEYSALAWGLCLDLLVWQVLPDGWTFAGAGIIVASGLYLIRRERVHVEAEHP</sequence>
<accession>A0A091AVF8</accession>
<keyword evidence="1" id="KW-0812">Transmembrane</keyword>
<feature type="domain" description="EamA" evidence="2">
    <location>
        <begin position="151"/>
        <end position="276"/>
    </location>
</feature>
<dbReference type="PANTHER" id="PTHR22911">
    <property type="entry name" value="ACYL-MALONYL CONDENSING ENZYME-RELATED"/>
    <property type="match status" value="1"/>
</dbReference>
<dbReference type="STRING" id="1384054.N790_11085"/>
<keyword evidence="1" id="KW-1133">Transmembrane helix</keyword>
<protein>
    <recommendedName>
        <fullName evidence="2">EamA domain-containing protein</fullName>
    </recommendedName>
</protein>
<evidence type="ECO:0000313" key="3">
    <source>
        <dbReference type="EMBL" id="KFN43247.1"/>
    </source>
</evidence>
<feature type="transmembrane region" description="Helical" evidence="1">
    <location>
        <begin position="238"/>
        <end position="258"/>
    </location>
</feature>
<dbReference type="SUPFAM" id="SSF103481">
    <property type="entry name" value="Multidrug resistance efflux transporter EmrE"/>
    <property type="match status" value="2"/>
</dbReference>
<feature type="transmembrane region" description="Helical" evidence="1">
    <location>
        <begin position="7"/>
        <end position="24"/>
    </location>
</feature>
<feature type="transmembrane region" description="Helical" evidence="1">
    <location>
        <begin position="182"/>
        <end position="205"/>
    </location>
</feature>
<dbReference type="RefSeq" id="WP_043804822.1">
    <property type="nucleotide sequence ID" value="NZ_AVCH01000194.1"/>
</dbReference>
<dbReference type="EMBL" id="AVCH01000194">
    <property type="protein sequence ID" value="KFN43247.1"/>
    <property type="molecule type" value="Genomic_DNA"/>
</dbReference>
<feature type="domain" description="EamA" evidence="2">
    <location>
        <begin position="9"/>
        <end position="141"/>
    </location>
</feature>
<comment type="caution">
    <text evidence="3">The sequence shown here is derived from an EMBL/GenBank/DDBJ whole genome shotgun (WGS) entry which is preliminary data.</text>
</comment>
<gene>
    <name evidence="3" type="ORF">N790_11085</name>
</gene>
<dbReference type="GO" id="GO:0016020">
    <property type="term" value="C:membrane"/>
    <property type="evidence" value="ECO:0007669"/>
    <property type="project" value="InterPro"/>
</dbReference>
<dbReference type="Proteomes" id="UP000029392">
    <property type="component" value="Unassembled WGS sequence"/>
</dbReference>
<feature type="transmembrane region" description="Helical" evidence="1">
    <location>
        <begin position="211"/>
        <end position="231"/>
    </location>
</feature>
<dbReference type="InterPro" id="IPR000620">
    <property type="entry name" value="EamA_dom"/>
</dbReference>
<dbReference type="PANTHER" id="PTHR22911:SF103">
    <property type="entry name" value="BLR2811 PROTEIN"/>
    <property type="match status" value="1"/>
</dbReference>
<reference evidence="3 4" key="1">
    <citation type="submission" date="2013-09" db="EMBL/GenBank/DDBJ databases">
        <title>Genome sequencing of Arenimonas malthae.</title>
        <authorList>
            <person name="Chen F."/>
            <person name="Wang G."/>
        </authorList>
    </citation>
    <scope>NUCLEOTIDE SEQUENCE [LARGE SCALE GENOMIC DNA]</scope>
    <source>
        <strain evidence="3 4">CC-JY-1</strain>
    </source>
</reference>
<evidence type="ECO:0000256" key="1">
    <source>
        <dbReference type="SAM" id="Phobius"/>
    </source>
</evidence>
<feature type="transmembrane region" description="Helical" evidence="1">
    <location>
        <begin position="73"/>
        <end position="92"/>
    </location>
</feature>
<keyword evidence="1" id="KW-0472">Membrane</keyword>
<feature type="transmembrane region" description="Helical" evidence="1">
    <location>
        <begin position="264"/>
        <end position="281"/>
    </location>
</feature>